<evidence type="ECO:0000313" key="1">
    <source>
        <dbReference type="EMBL" id="KAK3798258.1"/>
    </source>
</evidence>
<keyword evidence="2" id="KW-1185">Reference proteome</keyword>
<reference evidence="1" key="1">
    <citation type="journal article" date="2023" name="G3 (Bethesda)">
        <title>A reference genome for the long-term kleptoplast-retaining sea slug Elysia crispata morphotype clarki.</title>
        <authorList>
            <person name="Eastman K.E."/>
            <person name="Pendleton A.L."/>
            <person name="Shaikh M.A."/>
            <person name="Suttiyut T."/>
            <person name="Ogas R."/>
            <person name="Tomko P."/>
            <person name="Gavelis G."/>
            <person name="Widhalm J.R."/>
            <person name="Wisecaver J.H."/>
        </authorList>
    </citation>
    <scope>NUCLEOTIDE SEQUENCE</scope>
    <source>
        <strain evidence="1">ECLA1</strain>
    </source>
</reference>
<accession>A0AAE1B2A1</accession>
<dbReference type="EMBL" id="JAWDGP010000700">
    <property type="protein sequence ID" value="KAK3798258.1"/>
    <property type="molecule type" value="Genomic_DNA"/>
</dbReference>
<name>A0AAE1B2A1_9GAST</name>
<sequence>MDRVWAPQQFTPGQYPSAWTDRPCIHTARSSRDAIFIDHLNGPLQAQGWLSRAPLYPVTAATTERITRYLAIRFERVSETRSRSGSE</sequence>
<protein>
    <submittedName>
        <fullName evidence="1">Uncharacterized protein</fullName>
    </submittedName>
</protein>
<dbReference type="Proteomes" id="UP001283361">
    <property type="component" value="Unassembled WGS sequence"/>
</dbReference>
<evidence type="ECO:0000313" key="2">
    <source>
        <dbReference type="Proteomes" id="UP001283361"/>
    </source>
</evidence>
<organism evidence="1 2">
    <name type="scientific">Elysia crispata</name>
    <name type="common">lettuce slug</name>
    <dbReference type="NCBI Taxonomy" id="231223"/>
    <lineage>
        <taxon>Eukaryota</taxon>
        <taxon>Metazoa</taxon>
        <taxon>Spiralia</taxon>
        <taxon>Lophotrochozoa</taxon>
        <taxon>Mollusca</taxon>
        <taxon>Gastropoda</taxon>
        <taxon>Heterobranchia</taxon>
        <taxon>Euthyneura</taxon>
        <taxon>Panpulmonata</taxon>
        <taxon>Sacoglossa</taxon>
        <taxon>Placobranchoidea</taxon>
        <taxon>Plakobranchidae</taxon>
        <taxon>Elysia</taxon>
    </lineage>
</organism>
<gene>
    <name evidence="1" type="ORF">RRG08_017173</name>
</gene>
<proteinExistence type="predicted"/>
<dbReference type="AlphaFoldDB" id="A0AAE1B2A1"/>
<comment type="caution">
    <text evidence="1">The sequence shown here is derived from an EMBL/GenBank/DDBJ whole genome shotgun (WGS) entry which is preliminary data.</text>
</comment>